<dbReference type="InterPro" id="IPR050879">
    <property type="entry name" value="Acyltransferase_3"/>
</dbReference>
<dbReference type="PANTHER" id="PTHR23028:SF128">
    <property type="entry name" value="ACYLTRANSFERASE 3 DOMAIN-CONTAINING PROTEIN"/>
    <property type="match status" value="1"/>
</dbReference>
<feature type="transmembrane region" description="Helical" evidence="1">
    <location>
        <begin position="12"/>
        <end position="32"/>
    </location>
</feature>
<keyword evidence="3" id="KW-0012">Acyltransferase</keyword>
<dbReference type="Pfam" id="PF01757">
    <property type="entry name" value="Acyl_transf_3"/>
    <property type="match status" value="1"/>
</dbReference>
<keyword evidence="1" id="KW-0472">Membrane</keyword>
<sequence>MTTTGGKADHHIAWITGLRGVASCLAISTHLARAFDPDLFHPASRDGAPARLLQQPFLRVLVQGRLGVLIFFFITGYVCSMQPTRLHREPELALSLMARSALRRTPRLVFPVTIITCVVWIMTQLGMFLVAQKSDSPFIVRTSPDRMLSLCAALRSLVDNTVASWTTGDNVYDRHQWTLLPLLAGSMRVYMFLLATSKIHPHYRMLASVLIFSYYYICADVNGTQLIWGVFLCQVRYHPPAARLLAHRPSLFKCLSVVLMLAGFFAASFPEKQWHRKPWSKYQHAILVTVLPKKAHLPYFSSAIGLELITLSIFFNDVFQTLLCNQYLVWLGNQSFAVYLIHGPLMRSLLCWMVYGVRLPGQVDSQADETGESAKAVLHYPGHLRTALALLIWMPANFGLAALWTRHVDPWCARAAETLISRCRPGPPCIDDNA</sequence>
<dbReference type="GO" id="GO:0016747">
    <property type="term" value="F:acyltransferase activity, transferring groups other than amino-acyl groups"/>
    <property type="evidence" value="ECO:0007669"/>
    <property type="project" value="InterPro"/>
</dbReference>
<keyword evidence="1" id="KW-1133">Transmembrane helix</keyword>
<proteinExistence type="predicted"/>
<organism evidence="3 4">
    <name type="scientific">Metarhizium album (strain ARSEF 1941)</name>
    <dbReference type="NCBI Taxonomy" id="1081103"/>
    <lineage>
        <taxon>Eukaryota</taxon>
        <taxon>Fungi</taxon>
        <taxon>Dikarya</taxon>
        <taxon>Ascomycota</taxon>
        <taxon>Pezizomycotina</taxon>
        <taxon>Sordariomycetes</taxon>
        <taxon>Hypocreomycetidae</taxon>
        <taxon>Hypocreales</taxon>
        <taxon>Clavicipitaceae</taxon>
        <taxon>Metarhizium</taxon>
    </lineage>
</organism>
<dbReference type="Proteomes" id="UP000030816">
    <property type="component" value="Unassembled WGS sequence"/>
</dbReference>
<keyword evidence="3" id="KW-0808">Transferase</keyword>
<dbReference type="InterPro" id="IPR002656">
    <property type="entry name" value="Acyl_transf_3_dom"/>
</dbReference>
<feature type="transmembrane region" description="Helical" evidence="1">
    <location>
        <begin position="108"/>
        <end position="131"/>
    </location>
</feature>
<evidence type="ECO:0000259" key="2">
    <source>
        <dbReference type="Pfam" id="PF01757"/>
    </source>
</evidence>
<evidence type="ECO:0000256" key="1">
    <source>
        <dbReference type="SAM" id="Phobius"/>
    </source>
</evidence>
<dbReference type="OrthoDB" id="5405781at2759"/>
<feature type="transmembrane region" description="Helical" evidence="1">
    <location>
        <begin position="60"/>
        <end position="79"/>
    </location>
</feature>
<dbReference type="EMBL" id="AZHE01000020">
    <property type="protein sequence ID" value="KHN95823.1"/>
    <property type="molecule type" value="Genomic_DNA"/>
</dbReference>
<dbReference type="PANTHER" id="PTHR23028">
    <property type="entry name" value="ACETYLTRANSFERASE"/>
    <property type="match status" value="1"/>
</dbReference>
<accession>A0A0B2WP86</accession>
<evidence type="ECO:0000313" key="4">
    <source>
        <dbReference type="Proteomes" id="UP000030816"/>
    </source>
</evidence>
<dbReference type="RefSeq" id="XP_040676889.1">
    <property type="nucleotide sequence ID" value="XM_040825233.1"/>
</dbReference>
<dbReference type="HOGENOM" id="CLU_005679_4_0_1"/>
<protein>
    <submittedName>
        <fullName evidence="3">Acyltransferase 3</fullName>
    </submittedName>
</protein>
<keyword evidence="1" id="KW-0812">Transmembrane</keyword>
<evidence type="ECO:0000313" key="3">
    <source>
        <dbReference type="EMBL" id="KHN95823.1"/>
    </source>
</evidence>
<feature type="transmembrane region" description="Helical" evidence="1">
    <location>
        <begin position="250"/>
        <end position="269"/>
    </location>
</feature>
<feature type="domain" description="Acyltransferase 3" evidence="2">
    <location>
        <begin position="12"/>
        <end position="347"/>
    </location>
</feature>
<dbReference type="AlphaFoldDB" id="A0A0B2WP86"/>
<dbReference type="GeneID" id="63740890"/>
<comment type="caution">
    <text evidence="3">The sequence shown here is derived from an EMBL/GenBank/DDBJ whole genome shotgun (WGS) entry which is preliminary data.</text>
</comment>
<reference evidence="3 4" key="1">
    <citation type="journal article" date="2014" name="Proc. Natl. Acad. Sci. U.S.A.">
        <title>Trajectory and genomic determinants of fungal-pathogen speciation and host adaptation.</title>
        <authorList>
            <person name="Hu X."/>
            <person name="Xiao G."/>
            <person name="Zheng P."/>
            <person name="Shang Y."/>
            <person name="Su Y."/>
            <person name="Zhang X."/>
            <person name="Liu X."/>
            <person name="Zhan S."/>
            <person name="St Leger R.J."/>
            <person name="Wang C."/>
        </authorList>
    </citation>
    <scope>NUCLEOTIDE SEQUENCE [LARGE SCALE GENOMIC DNA]</scope>
    <source>
        <strain evidence="3 4">ARSEF 1941</strain>
    </source>
</reference>
<gene>
    <name evidence="3" type="ORF">MAM_06435</name>
</gene>
<name>A0A0B2WP86_METAS</name>
<dbReference type="STRING" id="1081103.A0A0B2WP86"/>
<keyword evidence="4" id="KW-1185">Reference proteome</keyword>
<feature type="transmembrane region" description="Helical" evidence="1">
    <location>
        <begin position="207"/>
        <end position="230"/>
    </location>
</feature>
<feature type="transmembrane region" description="Helical" evidence="1">
    <location>
        <begin position="297"/>
        <end position="316"/>
    </location>
</feature>